<feature type="transmembrane region" description="Helical" evidence="1">
    <location>
        <begin position="63"/>
        <end position="81"/>
    </location>
</feature>
<comment type="caution">
    <text evidence="2">The sequence shown here is derived from an EMBL/GenBank/DDBJ whole genome shotgun (WGS) entry which is preliminary data.</text>
</comment>
<keyword evidence="1" id="KW-0812">Transmembrane</keyword>
<evidence type="ECO:0000313" key="3">
    <source>
        <dbReference type="Proteomes" id="UP000324797"/>
    </source>
</evidence>
<evidence type="ECO:0000256" key="1">
    <source>
        <dbReference type="SAM" id="Phobius"/>
    </source>
</evidence>
<dbReference type="EMBL" id="VSTH01000172">
    <property type="protein sequence ID" value="TYO61563.1"/>
    <property type="molecule type" value="Genomic_DNA"/>
</dbReference>
<keyword evidence="3" id="KW-1185">Reference proteome</keyword>
<dbReference type="AlphaFoldDB" id="A0A5S4YC23"/>
<gene>
    <name evidence="2" type="ORF">FXV83_37340</name>
</gene>
<dbReference type="RefSeq" id="WP_148744732.1">
    <property type="nucleotide sequence ID" value="NZ_VSTH01000172.1"/>
</dbReference>
<evidence type="ECO:0008006" key="4">
    <source>
        <dbReference type="Google" id="ProtNLM"/>
    </source>
</evidence>
<name>A0A5S4YC23_9BRAD</name>
<keyword evidence="1" id="KW-0472">Membrane</keyword>
<protein>
    <recommendedName>
        <fullName evidence="4">Succinate dehydrogenase</fullName>
    </recommendedName>
</protein>
<feature type="transmembrane region" description="Helical" evidence="1">
    <location>
        <begin position="16"/>
        <end position="37"/>
    </location>
</feature>
<proteinExistence type="predicted"/>
<dbReference type="GO" id="GO:0016020">
    <property type="term" value="C:membrane"/>
    <property type="evidence" value="ECO:0007669"/>
    <property type="project" value="InterPro"/>
</dbReference>
<dbReference type="SUPFAM" id="SSF81343">
    <property type="entry name" value="Fumarate reductase respiratory complex transmembrane subunits"/>
    <property type="match status" value="1"/>
</dbReference>
<dbReference type="Proteomes" id="UP000324797">
    <property type="component" value="Unassembled WGS sequence"/>
</dbReference>
<dbReference type="InterPro" id="IPR034804">
    <property type="entry name" value="SQR/QFR_C/D"/>
</dbReference>
<accession>A0A5S4YC23</accession>
<organism evidence="2 3">
    <name type="scientific">Bradyrhizobium hipponense</name>
    <dbReference type="NCBI Taxonomy" id="2605638"/>
    <lineage>
        <taxon>Bacteria</taxon>
        <taxon>Pseudomonadati</taxon>
        <taxon>Pseudomonadota</taxon>
        <taxon>Alphaproteobacteria</taxon>
        <taxon>Hyphomicrobiales</taxon>
        <taxon>Nitrobacteraceae</taxon>
        <taxon>Bradyrhizobium</taxon>
    </lineage>
</organism>
<reference evidence="2 3" key="1">
    <citation type="submission" date="2019-08" db="EMBL/GenBank/DDBJ databases">
        <title>Bradyrhizobium hipponensis sp. nov., a rhizobium isolated from a Lupinus angustifolius root nodule in Tunisia.</title>
        <authorList>
            <person name="Off K."/>
            <person name="Rejili M."/>
            <person name="Mars M."/>
            <person name="Brachmann A."/>
            <person name="Marin M."/>
        </authorList>
    </citation>
    <scope>NUCLEOTIDE SEQUENCE [LARGE SCALE GENOMIC DNA]</scope>
    <source>
        <strain evidence="3">aSej3</strain>
    </source>
</reference>
<evidence type="ECO:0000313" key="2">
    <source>
        <dbReference type="EMBL" id="TYO61563.1"/>
    </source>
</evidence>
<keyword evidence="1" id="KW-1133">Transmembrane helix</keyword>
<sequence>MIDSTIFRDQMTIRQLRLAAGLIMLSYLALHLSMHALGNVSFEAMQSATRIHDFVWHSMPGTIALYGAFTVHFTLAFYALYARRSFLSASAS</sequence>